<evidence type="ECO:0000256" key="3">
    <source>
        <dbReference type="ARBA" id="ARBA00023002"/>
    </source>
</evidence>
<comment type="similarity">
    <text evidence="1">Belongs to the class-II pyridine nucleotide-disulfide oxidoreductase family.</text>
</comment>
<organism evidence="5 6">
    <name type="scientific">Cylindrotheca closterium</name>
    <dbReference type="NCBI Taxonomy" id="2856"/>
    <lineage>
        <taxon>Eukaryota</taxon>
        <taxon>Sar</taxon>
        <taxon>Stramenopiles</taxon>
        <taxon>Ochrophyta</taxon>
        <taxon>Bacillariophyta</taxon>
        <taxon>Bacillariophyceae</taxon>
        <taxon>Bacillariophycidae</taxon>
        <taxon>Bacillariales</taxon>
        <taxon>Bacillariaceae</taxon>
        <taxon>Cylindrotheca</taxon>
    </lineage>
</organism>
<keyword evidence="6" id="KW-1185">Reference proteome</keyword>
<reference evidence="5" key="1">
    <citation type="submission" date="2023-08" db="EMBL/GenBank/DDBJ databases">
        <authorList>
            <person name="Audoor S."/>
            <person name="Bilcke G."/>
        </authorList>
    </citation>
    <scope>NUCLEOTIDE SEQUENCE</scope>
</reference>
<comment type="caution">
    <text evidence="5">The sequence shown here is derived from an EMBL/GenBank/DDBJ whole genome shotgun (WGS) entry which is preliminary data.</text>
</comment>
<evidence type="ECO:0000256" key="1">
    <source>
        <dbReference type="ARBA" id="ARBA00009333"/>
    </source>
</evidence>
<keyword evidence="3" id="KW-0560">Oxidoreductase</keyword>
<dbReference type="GO" id="GO:0016491">
    <property type="term" value="F:oxidoreductase activity"/>
    <property type="evidence" value="ECO:0007669"/>
    <property type="project" value="UniProtKB-KW"/>
</dbReference>
<dbReference type="Gene3D" id="3.50.50.60">
    <property type="entry name" value="FAD/NAD(P)-binding domain"/>
    <property type="match status" value="2"/>
</dbReference>
<sequence>MNLVDCVIIGGSYGGLSAALCLGRCLRQTVVIDEGLPCNRFTPHSQNFLTRDGSAPDEIASIGKQQIVDKYKTVQFLKDRVVSIQKKSGGDDDAPETTMYPFQVQTASGNTLESKTLLFASGVTDTFPSDIPGFEECWGTTVIHCPYCHGYEFHSQPTAMFMAKERAMHMLPLVRNLTADIKIVSSGTFDEKELALFEKNGVQVMASPVQEIQHENGHITTILLKDGTKLPVKAMYAGIPFELNAKNILQDELKCELDEHGFVKVDGFQKTTVDGVYAVGDATTMFRTVANAVSGGNKAASIINMGLCNQEFAARS</sequence>
<dbReference type="InterPro" id="IPR050097">
    <property type="entry name" value="Ferredoxin-NADP_redctase_2"/>
</dbReference>
<dbReference type="InterPro" id="IPR023753">
    <property type="entry name" value="FAD/NAD-binding_dom"/>
</dbReference>
<feature type="domain" description="FAD/NAD(P)-binding" evidence="4">
    <location>
        <begin position="5"/>
        <end position="157"/>
    </location>
</feature>
<dbReference type="GO" id="GO:0097237">
    <property type="term" value="P:cellular response to toxic substance"/>
    <property type="evidence" value="ECO:0007669"/>
    <property type="project" value="UniProtKB-ARBA"/>
</dbReference>
<gene>
    <name evidence="5" type="ORF">CYCCA115_LOCUS19127</name>
</gene>
<proteinExistence type="inferred from homology"/>
<feature type="domain" description="FAD/NAD(P)-binding" evidence="4">
    <location>
        <begin position="194"/>
        <end position="296"/>
    </location>
</feature>
<dbReference type="EMBL" id="CAKOGP040002091">
    <property type="protein sequence ID" value="CAJ1961297.1"/>
    <property type="molecule type" value="Genomic_DNA"/>
</dbReference>
<dbReference type="Proteomes" id="UP001295423">
    <property type="component" value="Unassembled WGS sequence"/>
</dbReference>
<evidence type="ECO:0000313" key="5">
    <source>
        <dbReference type="EMBL" id="CAJ1961297.1"/>
    </source>
</evidence>
<accession>A0AAD2G4P0</accession>
<protein>
    <recommendedName>
        <fullName evidence="4">FAD/NAD(P)-binding domain-containing protein</fullName>
    </recommendedName>
</protein>
<name>A0AAD2G4P0_9STRA</name>
<dbReference type="PRINTS" id="PR00368">
    <property type="entry name" value="FADPNR"/>
</dbReference>
<dbReference type="AlphaFoldDB" id="A0AAD2G4P0"/>
<evidence type="ECO:0000313" key="6">
    <source>
        <dbReference type="Proteomes" id="UP001295423"/>
    </source>
</evidence>
<dbReference type="PANTHER" id="PTHR48105">
    <property type="entry name" value="THIOREDOXIN REDUCTASE 1-RELATED-RELATED"/>
    <property type="match status" value="1"/>
</dbReference>
<dbReference type="InterPro" id="IPR036188">
    <property type="entry name" value="FAD/NAD-bd_sf"/>
</dbReference>
<dbReference type="SUPFAM" id="SSF51905">
    <property type="entry name" value="FAD/NAD(P)-binding domain"/>
    <property type="match status" value="1"/>
</dbReference>
<evidence type="ECO:0000256" key="2">
    <source>
        <dbReference type="ARBA" id="ARBA00022630"/>
    </source>
</evidence>
<keyword evidence="2" id="KW-0285">Flavoprotein</keyword>
<dbReference type="Pfam" id="PF07992">
    <property type="entry name" value="Pyr_redox_2"/>
    <property type="match status" value="2"/>
</dbReference>
<evidence type="ECO:0000259" key="4">
    <source>
        <dbReference type="Pfam" id="PF07992"/>
    </source>
</evidence>